<dbReference type="EMBL" id="LJZR01000039">
    <property type="protein sequence ID" value="KPQ33080.1"/>
    <property type="molecule type" value="Genomic_DNA"/>
</dbReference>
<keyword evidence="1" id="KW-1133">Transmembrane helix</keyword>
<accession>A0A0P7ZJK9</accession>
<keyword evidence="1" id="KW-0472">Membrane</keyword>
<feature type="transmembrane region" description="Helical" evidence="1">
    <location>
        <begin position="12"/>
        <end position="33"/>
    </location>
</feature>
<proteinExistence type="predicted"/>
<reference evidence="2 3" key="1">
    <citation type="submission" date="2015-09" db="EMBL/GenBank/DDBJ databases">
        <title>Identification and resolution of microdiversity through metagenomic sequencing of parallel consortia.</title>
        <authorList>
            <person name="Nelson W.C."/>
            <person name="Romine M.F."/>
            <person name="Lindemann S.R."/>
        </authorList>
    </citation>
    <scope>NUCLEOTIDE SEQUENCE [LARGE SCALE GENOMIC DNA]</scope>
    <source>
        <strain evidence="2">Ana</strain>
    </source>
</reference>
<evidence type="ECO:0000256" key="1">
    <source>
        <dbReference type="SAM" id="Phobius"/>
    </source>
</evidence>
<sequence length="306" mass="34378">MRSQTKKQLGRWGPLFLLGFLINGVLYFSVSLPPALGQVTNVNSELLARQLEFVLKMNTAFLGFLGISGSIAAYFFGKSFKEFQDFAKENVRDISKASEEKIERIHESSEAEIKKAIESIRQKAERDISYLIDGEVRGIVRNEVENVQRILQREKVINSTSIDYYLPGGMSNSTEKPKEVELLRAREFKDVQYFTKIGTSDLIPENSDVLVLDLIHFSTETGEKFKELSKQDRDRIAKPILDEILKNFPKSSVLIVYVNSQPFLGGIDSDNRYILAANSPITVVGNTADGAYVAKGAREADQHKTS</sequence>
<organism evidence="2 3">
    <name type="scientific">Phormidesmis priestleyi Ana</name>
    <dbReference type="NCBI Taxonomy" id="1666911"/>
    <lineage>
        <taxon>Bacteria</taxon>
        <taxon>Bacillati</taxon>
        <taxon>Cyanobacteriota</taxon>
        <taxon>Cyanophyceae</taxon>
        <taxon>Leptolyngbyales</taxon>
        <taxon>Leptolyngbyaceae</taxon>
        <taxon>Phormidesmis</taxon>
    </lineage>
</organism>
<gene>
    <name evidence="2" type="ORF">HLUCCA11_19755</name>
</gene>
<protein>
    <submittedName>
        <fullName evidence="2">Uncharacterized protein</fullName>
    </submittedName>
</protein>
<evidence type="ECO:0000313" key="2">
    <source>
        <dbReference type="EMBL" id="KPQ33080.1"/>
    </source>
</evidence>
<keyword evidence="1" id="KW-0812">Transmembrane</keyword>
<dbReference type="Proteomes" id="UP000050465">
    <property type="component" value="Unassembled WGS sequence"/>
</dbReference>
<dbReference type="AlphaFoldDB" id="A0A0P7ZJK9"/>
<evidence type="ECO:0000313" key="3">
    <source>
        <dbReference type="Proteomes" id="UP000050465"/>
    </source>
</evidence>
<comment type="caution">
    <text evidence="2">The sequence shown here is derived from an EMBL/GenBank/DDBJ whole genome shotgun (WGS) entry which is preliminary data.</text>
</comment>
<feature type="transmembrane region" description="Helical" evidence="1">
    <location>
        <begin position="53"/>
        <end position="76"/>
    </location>
</feature>
<name>A0A0P7ZJK9_9CYAN</name>